<gene>
    <name evidence="2" type="ORF">FALBO_14773</name>
</gene>
<dbReference type="Proteomes" id="UP000554235">
    <property type="component" value="Unassembled WGS sequence"/>
</dbReference>
<dbReference type="OrthoDB" id="4923153at2759"/>
<protein>
    <submittedName>
        <fullName evidence="2">T-complex 1</fullName>
    </submittedName>
</protein>
<keyword evidence="3" id="KW-1185">Reference proteome</keyword>
<evidence type="ECO:0000313" key="3">
    <source>
        <dbReference type="Proteomes" id="UP000554235"/>
    </source>
</evidence>
<sequence length="126" mass="14673">MAADDESNYSSNEDNDPSFIAMQAQQRLFELKRDRDERVNAVLKESADAMEDLRSRVAAYQEERREKEADAYAGSVMKLVETAERRREIEQRMEALVSKVNSSTRQVEEMMKTGFRGREDEMKKAR</sequence>
<proteinExistence type="predicted"/>
<evidence type="ECO:0000313" key="2">
    <source>
        <dbReference type="EMBL" id="KAF4458491.1"/>
    </source>
</evidence>
<evidence type="ECO:0000256" key="1">
    <source>
        <dbReference type="SAM" id="MobiDB-lite"/>
    </source>
</evidence>
<feature type="region of interest" description="Disordered" evidence="1">
    <location>
        <begin position="100"/>
        <end position="126"/>
    </location>
</feature>
<dbReference type="AlphaFoldDB" id="A0A8H4P713"/>
<feature type="compositionally biased region" description="Basic and acidic residues" evidence="1">
    <location>
        <begin position="106"/>
        <end position="126"/>
    </location>
</feature>
<accession>A0A8H4P713</accession>
<name>A0A8H4P713_9HYPO</name>
<reference evidence="2 3" key="1">
    <citation type="submission" date="2020-01" db="EMBL/GenBank/DDBJ databases">
        <title>Identification and distribution of gene clusters putatively required for synthesis of sphingolipid metabolism inhibitors in phylogenetically diverse species of the filamentous fungus Fusarium.</title>
        <authorList>
            <person name="Kim H.-S."/>
            <person name="Busman M."/>
            <person name="Brown D.W."/>
            <person name="Divon H."/>
            <person name="Uhlig S."/>
            <person name="Proctor R.H."/>
        </authorList>
    </citation>
    <scope>NUCLEOTIDE SEQUENCE [LARGE SCALE GENOMIC DNA]</scope>
    <source>
        <strain evidence="2 3">NRRL 20459</strain>
    </source>
</reference>
<organism evidence="2 3">
    <name type="scientific">Fusarium albosuccineum</name>
    <dbReference type="NCBI Taxonomy" id="1237068"/>
    <lineage>
        <taxon>Eukaryota</taxon>
        <taxon>Fungi</taxon>
        <taxon>Dikarya</taxon>
        <taxon>Ascomycota</taxon>
        <taxon>Pezizomycotina</taxon>
        <taxon>Sordariomycetes</taxon>
        <taxon>Hypocreomycetidae</taxon>
        <taxon>Hypocreales</taxon>
        <taxon>Nectriaceae</taxon>
        <taxon>Fusarium</taxon>
        <taxon>Fusarium decemcellulare species complex</taxon>
    </lineage>
</organism>
<dbReference type="EMBL" id="JAADYS010002442">
    <property type="protein sequence ID" value="KAF4458491.1"/>
    <property type="molecule type" value="Genomic_DNA"/>
</dbReference>
<comment type="caution">
    <text evidence="2">The sequence shown here is derived from an EMBL/GenBank/DDBJ whole genome shotgun (WGS) entry which is preliminary data.</text>
</comment>